<gene>
    <name evidence="2" type="ORF">LCGC14_1343820</name>
</gene>
<evidence type="ECO:0000313" key="2">
    <source>
        <dbReference type="EMBL" id="KKM80057.1"/>
    </source>
</evidence>
<dbReference type="EMBL" id="LAZR01008240">
    <property type="protein sequence ID" value="KKM80057.1"/>
    <property type="molecule type" value="Genomic_DNA"/>
</dbReference>
<dbReference type="AlphaFoldDB" id="A0A0F9NFB8"/>
<dbReference type="InterPro" id="IPR011101">
    <property type="entry name" value="DUF5131"/>
</dbReference>
<protein>
    <recommendedName>
        <fullName evidence="3">DUF5131 family protein</fullName>
    </recommendedName>
</protein>
<feature type="non-terminal residue" evidence="2">
    <location>
        <position position="1"/>
    </location>
</feature>
<sequence length="95" mass="10622">NRGIDWVIVGGESGPGRAERKLVRHVDTDLCALGTRQWHPKPEALEWVCSLRDQCQAAGVPFFFKQWGGPTPKSAGRLLDGREWNEMPQREAVPA</sequence>
<comment type="caution">
    <text evidence="2">The sequence shown here is derived from an EMBL/GenBank/DDBJ whole genome shotgun (WGS) entry which is preliminary data.</text>
</comment>
<feature type="region of interest" description="Disordered" evidence="1">
    <location>
        <begin position="69"/>
        <end position="95"/>
    </location>
</feature>
<organism evidence="2">
    <name type="scientific">marine sediment metagenome</name>
    <dbReference type="NCBI Taxonomy" id="412755"/>
    <lineage>
        <taxon>unclassified sequences</taxon>
        <taxon>metagenomes</taxon>
        <taxon>ecological metagenomes</taxon>
    </lineage>
</organism>
<accession>A0A0F9NFB8</accession>
<evidence type="ECO:0008006" key="3">
    <source>
        <dbReference type="Google" id="ProtNLM"/>
    </source>
</evidence>
<evidence type="ECO:0000256" key="1">
    <source>
        <dbReference type="SAM" id="MobiDB-lite"/>
    </source>
</evidence>
<dbReference type="Pfam" id="PF07505">
    <property type="entry name" value="DUF5131"/>
    <property type="match status" value="1"/>
</dbReference>
<reference evidence="2" key="1">
    <citation type="journal article" date="2015" name="Nature">
        <title>Complex archaea that bridge the gap between prokaryotes and eukaryotes.</title>
        <authorList>
            <person name="Spang A."/>
            <person name="Saw J.H."/>
            <person name="Jorgensen S.L."/>
            <person name="Zaremba-Niedzwiedzka K."/>
            <person name="Martijn J."/>
            <person name="Lind A.E."/>
            <person name="van Eijk R."/>
            <person name="Schleper C."/>
            <person name="Guy L."/>
            <person name="Ettema T.J."/>
        </authorList>
    </citation>
    <scope>NUCLEOTIDE SEQUENCE</scope>
</reference>
<proteinExistence type="predicted"/>
<name>A0A0F9NFB8_9ZZZZ</name>
<feature type="compositionally biased region" description="Basic and acidic residues" evidence="1">
    <location>
        <begin position="79"/>
        <end position="89"/>
    </location>
</feature>